<dbReference type="Proteomes" id="UP000325780">
    <property type="component" value="Unassembled WGS sequence"/>
</dbReference>
<dbReference type="EMBL" id="ML743454">
    <property type="protein sequence ID" value="KAE8144083.1"/>
    <property type="molecule type" value="Genomic_DNA"/>
</dbReference>
<evidence type="ECO:0000313" key="1">
    <source>
        <dbReference type="EMBL" id="KAE8144083.1"/>
    </source>
</evidence>
<dbReference type="AlphaFoldDB" id="A0A5N6TCM6"/>
<organism evidence="1 2">
    <name type="scientific">Aspergillus avenaceus</name>
    <dbReference type="NCBI Taxonomy" id="36643"/>
    <lineage>
        <taxon>Eukaryota</taxon>
        <taxon>Fungi</taxon>
        <taxon>Dikarya</taxon>
        <taxon>Ascomycota</taxon>
        <taxon>Pezizomycotina</taxon>
        <taxon>Eurotiomycetes</taxon>
        <taxon>Eurotiomycetidae</taxon>
        <taxon>Eurotiales</taxon>
        <taxon>Aspergillaceae</taxon>
        <taxon>Aspergillus</taxon>
        <taxon>Aspergillus subgen. Circumdati</taxon>
    </lineage>
</organism>
<gene>
    <name evidence="1" type="ORF">BDV25DRAFT_167687</name>
</gene>
<reference evidence="1 2" key="1">
    <citation type="submission" date="2019-04" db="EMBL/GenBank/DDBJ databases">
        <title>Friends and foes A comparative genomics study of 23 Aspergillus species from section Flavi.</title>
        <authorList>
            <consortium name="DOE Joint Genome Institute"/>
            <person name="Kjaerbolling I."/>
            <person name="Vesth T."/>
            <person name="Frisvad J.C."/>
            <person name="Nybo J.L."/>
            <person name="Theobald S."/>
            <person name="Kildgaard S."/>
            <person name="Isbrandt T."/>
            <person name="Kuo A."/>
            <person name="Sato A."/>
            <person name="Lyhne E.K."/>
            <person name="Kogle M.E."/>
            <person name="Wiebenga A."/>
            <person name="Kun R.S."/>
            <person name="Lubbers R.J."/>
            <person name="Makela M.R."/>
            <person name="Barry K."/>
            <person name="Chovatia M."/>
            <person name="Clum A."/>
            <person name="Daum C."/>
            <person name="Haridas S."/>
            <person name="He G."/>
            <person name="LaButti K."/>
            <person name="Lipzen A."/>
            <person name="Mondo S."/>
            <person name="Riley R."/>
            <person name="Salamov A."/>
            <person name="Simmons B.A."/>
            <person name="Magnuson J.K."/>
            <person name="Henrissat B."/>
            <person name="Mortensen U.H."/>
            <person name="Larsen T.O."/>
            <person name="Devries R.P."/>
            <person name="Grigoriev I.V."/>
            <person name="Machida M."/>
            <person name="Baker S.E."/>
            <person name="Andersen M.R."/>
        </authorList>
    </citation>
    <scope>NUCLEOTIDE SEQUENCE [LARGE SCALE GENOMIC DNA]</scope>
    <source>
        <strain evidence="1 2">IBT 18842</strain>
    </source>
</reference>
<accession>A0A5N6TCM6</accession>
<keyword evidence="2" id="KW-1185">Reference proteome</keyword>
<evidence type="ECO:0000313" key="2">
    <source>
        <dbReference type="Proteomes" id="UP000325780"/>
    </source>
</evidence>
<name>A0A5N6TCM6_ASPAV</name>
<protein>
    <submittedName>
        <fullName evidence="1">Uncharacterized protein</fullName>
    </submittedName>
</protein>
<sequence>MPPTCGPAQTARVWFTEGKGGKINRITKICDQTWAYISISVTFRFPGSGTGNHRRTSEGVQTRGEYLKSPNFTCKLKKTG</sequence>
<proteinExistence type="predicted"/>